<feature type="domain" description="TRPM-like" evidence="5">
    <location>
        <begin position="674"/>
        <end position="792"/>
    </location>
</feature>
<protein>
    <recommendedName>
        <fullName evidence="7">TRPM SLOG domain-containing protein</fullName>
    </recommendedName>
</protein>
<dbReference type="CDD" id="cd03670">
    <property type="entry name" value="NUDIX_ADPRase_Nudt9"/>
    <property type="match status" value="1"/>
</dbReference>
<evidence type="ECO:0000259" key="4">
    <source>
        <dbReference type="Pfam" id="PF18139"/>
    </source>
</evidence>
<evidence type="ECO:0000259" key="5">
    <source>
        <dbReference type="Pfam" id="PF25508"/>
    </source>
</evidence>
<dbReference type="InterPro" id="IPR041491">
    <property type="entry name" value="TRPM_SLOG"/>
</dbReference>
<keyword evidence="2" id="KW-1003">Cell membrane</keyword>
<dbReference type="Pfam" id="PF25508">
    <property type="entry name" value="TRPM2"/>
    <property type="match status" value="1"/>
</dbReference>
<dbReference type="eggNOG" id="KOG3614">
    <property type="taxonomic scope" value="Eukaryota"/>
</dbReference>
<dbReference type="InterPro" id="IPR039989">
    <property type="entry name" value="NUDT9"/>
</dbReference>
<feature type="domain" description="TRPM SLOG" evidence="4">
    <location>
        <begin position="408"/>
        <end position="485"/>
    </location>
</feature>
<dbReference type="SUPFAM" id="SSF55811">
    <property type="entry name" value="Nudix"/>
    <property type="match status" value="1"/>
</dbReference>
<dbReference type="Pfam" id="PF18139">
    <property type="entry name" value="LSDAT_euk"/>
    <property type="match status" value="2"/>
</dbReference>
<dbReference type="PANTHER" id="PTHR13030:SF13">
    <property type="entry name" value="NUDIX HYDROLASE DOMAIN-CONTAINING PROTEIN"/>
    <property type="match status" value="1"/>
</dbReference>
<dbReference type="STRING" id="7739.C3ZRH6"/>
<dbReference type="GO" id="GO:0005886">
    <property type="term" value="C:plasma membrane"/>
    <property type="evidence" value="ECO:0007669"/>
    <property type="project" value="UniProtKB-SubCell"/>
</dbReference>
<feature type="transmembrane region" description="Helical" evidence="3">
    <location>
        <begin position="803"/>
        <end position="830"/>
    </location>
</feature>
<keyword evidence="3" id="KW-1133">Transmembrane helix</keyword>
<organism>
    <name type="scientific">Branchiostoma floridae</name>
    <name type="common">Florida lancelet</name>
    <name type="synonym">Amphioxus</name>
    <dbReference type="NCBI Taxonomy" id="7739"/>
    <lineage>
        <taxon>Eukaryota</taxon>
        <taxon>Metazoa</taxon>
        <taxon>Chordata</taxon>
        <taxon>Cephalochordata</taxon>
        <taxon>Leptocardii</taxon>
        <taxon>Amphioxiformes</taxon>
        <taxon>Branchiostomatidae</taxon>
        <taxon>Branchiostoma</taxon>
    </lineage>
</organism>
<feature type="transmembrane region" description="Helical" evidence="3">
    <location>
        <begin position="966"/>
        <end position="985"/>
    </location>
</feature>
<comment type="subcellular location">
    <subcellularLocation>
        <location evidence="1">Cell membrane</location>
        <topology evidence="1">Multi-pass membrane protein</topology>
    </subcellularLocation>
</comment>
<dbReference type="GO" id="GO:0047631">
    <property type="term" value="F:ADP-ribose diphosphatase activity"/>
    <property type="evidence" value="ECO:0007669"/>
    <property type="project" value="InterPro"/>
</dbReference>
<feature type="transmembrane region" description="Helical" evidence="3">
    <location>
        <begin position="933"/>
        <end position="954"/>
    </location>
</feature>
<dbReference type="Gene3D" id="3.90.79.10">
    <property type="entry name" value="Nucleoside Triphosphate Pyrophosphohydrolase"/>
    <property type="match status" value="1"/>
</dbReference>
<feature type="transmembrane region" description="Helical" evidence="3">
    <location>
        <begin position="1120"/>
        <end position="1145"/>
    </location>
</feature>
<dbReference type="Pfam" id="PF25969">
    <property type="entry name" value="NUDT9_N"/>
    <property type="match status" value="1"/>
</dbReference>
<keyword evidence="3" id="KW-0472">Membrane</keyword>
<sequence length="1711" mass="198059">MSSDEDDDRGLKVSEGVAEERLQVPLSWYKRRTLLFRQKKRIPLLCCGHDSDDSEVDDLHLELARSDLGSATSLLYQLPQGSYMEGVLPLRYGEESRPYLLLNKVNCPSMEVISEHLHRTWQIERPKVILSLYCEPEHFSLWKRRKIYDALQTGLIKLASTTNMWLITNGANLGVGKLVGDAMKREKARREYMMSKEDDDQPMLRAVGISPFCAVAHMMPRWRTIQDGLQDQWELNPDHTHFIVVDDGTDDNWNAEHELRLQLQHHYSSPRRASSYCVLPSKKANPVVCVLVQGGPASIQYVQGCVQQETPVLLLKGSGKAADLLAFAYEEIKESTVRTGCVQQETPVLLLKGSGKAADLLAFAYEEIKESQQYVQGCVQQETAVLLLKGSGKAADLLAFAYEEIKESIQYVQGCVQQETPVLLLKGSGKAADLLAFAYEEIKERPPQDDWIQYLRAELSRRIFKTFPKLSQEEVQELKELIINCVNDAIKEDQVFLSILEVQGFHDDLENLDHYILTAIWKAQADVSDDIVVQSDLQLTLQWNRPDLALSEIFQSPYFPDNIKIPPRLFEKALLKKDREEFVELFLSQGFDPGDFLTRSRYRRLFENADDREFIKGVFGAMGYNLPDFGLLPDNFLTTLKKVICQIAEVNVYFFCYEDPTKEQPNMERAVLSSFQKRTKVMMDLLLWAILVNKQRLVRIIWEQAEDPIPLALYIRRVYMSLTKFVEDTTLRKEMETLVVEYEDLAVGVLDTGYKESTNKATDILNETIPDLKVKTAIEVAYDSKCKKFIAHPCCRKWVKRTYMGVICFVLTVFQILLSAFLIFPMFFFIDFRFLRLNAEEQGRWEVLRPRSQQSGMLNSVRSQNLTYVERQMEEGSGYHCNCTLNTCMLNFFRRIKALWTAPITKYWAHVLCYMIFLFLLSLSGLLPGCGNILLDVAISLWMTTSIVELIRTIYRDIEMFRRHNFWGYTETILIFLFWAAHFVVKSLITRSGVGTRVGLVHPKDAKLLLAIMLFVVRPAAAIRRDLAVFFQLLVVFMCIHGIVSQILLQPWHQLDSSVVEMVIWRPWLHVWLTPYDYLEGNCEGLVVVPPPDQPPSWYAPNVTMPTCPVETSDACEGHWFLYMSLNFYLICVRFGLLTVLFAMFNDTYQRVRGESREIWMYQRYKLIIDLDRRDSLPPPLVIFHYIYMLGRYLCWCWKCRIVTKIKVAYGEKTYSSQDMVDGGLDVPDGEELDEDRFSFWKSCAHSFNSSQRKQAAQEDKQMTQNDVYEQVSDDLSRLDVRVRRRHDRLHDRVVKVEKMMQESMLTLETIKHLLLTKGRRMMQESMLTLETIKHLLLTKGWKMMQESMLTLETIKHLLLTKESREVEGVSTTQTGAILHIAARQSPYFGTKKKRFPVFDKYVPWKVLFVEYDPPRYTAPMEYFSEWFRQFADEVDPSTQQPPPVWNDVVGYKMQIWHEGEGGEREQLEEVMEVDRRSWIEDKDKGVSIRYNIMAEDVPQNPMGRTGLRGKGALFRWGPNHSMLAICTRWKHAVDPATGDEQEEYLLVEGKRVLEFLSYKEPDFEEWAIPGAMTAGLESKYSVLHRAFCTKALGKQPAVVDRHMDESKVKQLFEAYTADERDCPSSERDDSIETFSAAMIYRGYVDDPRNTDSAWVETEAWHFHYESGESFLEEEMVTAGSRWQEVSRHVKLFASHASVIQEAAARLNAYF</sequence>
<dbReference type="eggNOG" id="KOG4195">
    <property type="taxonomic scope" value="Eukaryota"/>
</dbReference>
<keyword evidence="3" id="KW-0812">Transmembrane</keyword>
<dbReference type="PANTHER" id="PTHR13030">
    <property type="entry name" value="NUDIX HYDROLASE"/>
    <property type="match status" value="1"/>
</dbReference>
<feature type="domain" description="TRPM SLOG" evidence="4">
    <location>
        <begin position="111"/>
        <end position="336"/>
    </location>
</feature>
<dbReference type="InterPro" id="IPR057366">
    <property type="entry name" value="TRPM-like"/>
</dbReference>
<feature type="transmembrane region" description="Helical" evidence="3">
    <location>
        <begin position="907"/>
        <end position="927"/>
    </location>
</feature>
<reference evidence="6" key="1">
    <citation type="journal article" date="2008" name="Nature">
        <title>The amphioxus genome and the evolution of the chordate karyotype.</title>
        <authorList>
            <consortium name="US DOE Joint Genome Institute (JGI-PGF)"/>
            <person name="Putnam N.H."/>
            <person name="Butts T."/>
            <person name="Ferrier D.E.K."/>
            <person name="Furlong R.F."/>
            <person name="Hellsten U."/>
            <person name="Kawashima T."/>
            <person name="Robinson-Rechavi M."/>
            <person name="Shoguchi E."/>
            <person name="Terry A."/>
            <person name="Yu J.-K."/>
            <person name="Benito-Gutierrez E.L."/>
            <person name="Dubchak I."/>
            <person name="Garcia-Fernandez J."/>
            <person name="Gibson-Brown J.J."/>
            <person name="Grigoriev I.V."/>
            <person name="Horton A.C."/>
            <person name="de Jong P.J."/>
            <person name="Jurka J."/>
            <person name="Kapitonov V.V."/>
            <person name="Kohara Y."/>
            <person name="Kuroki Y."/>
            <person name="Lindquist E."/>
            <person name="Lucas S."/>
            <person name="Osoegawa K."/>
            <person name="Pennacchio L.A."/>
            <person name="Salamov A.A."/>
            <person name="Satou Y."/>
            <person name="Sauka-Spengler T."/>
            <person name="Schmutz J."/>
            <person name="Shin-I T."/>
            <person name="Toyoda A."/>
            <person name="Bronner-Fraser M."/>
            <person name="Fujiyama A."/>
            <person name="Holland L.Z."/>
            <person name="Holland P.W.H."/>
            <person name="Satoh N."/>
            <person name="Rokhsar D.S."/>
        </authorList>
    </citation>
    <scope>NUCLEOTIDE SEQUENCE [LARGE SCALE GENOMIC DNA]</scope>
    <source>
        <strain evidence="6">S238N-H82</strain>
        <tissue evidence="6">Testes</tissue>
    </source>
</reference>
<dbReference type="InParanoid" id="C3ZRH6"/>
<dbReference type="EMBL" id="GG666666">
    <property type="protein sequence ID" value="EEN44776.1"/>
    <property type="molecule type" value="Genomic_DNA"/>
</dbReference>
<evidence type="ECO:0000256" key="2">
    <source>
        <dbReference type="ARBA" id="ARBA00022475"/>
    </source>
</evidence>
<evidence type="ECO:0000313" key="6">
    <source>
        <dbReference type="EMBL" id="EEN44776.1"/>
    </source>
</evidence>
<evidence type="ECO:0000256" key="3">
    <source>
        <dbReference type="SAM" id="Phobius"/>
    </source>
</evidence>
<name>C3ZRH6_BRAFL</name>
<feature type="transmembrane region" description="Helical" evidence="3">
    <location>
        <begin position="1028"/>
        <end position="1049"/>
    </location>
</feature>
<evidence type="ECO:0008006" key="7">
    <source>
        <dbReference type="Google" id="ProtNLM"/>
    </source>
</evidence>
<evidence type="ECO:0000256" key="1">
    <source>
        <dbReference type="ARBA" id="ARBA00004651"/>
    </source>
</evidence>
<proteinExistence type="predicted"/>
<accession>C3ZRH6</accession>
<dbReference type="InterPro" id="IPR015797">
    <property type="entry name" value="NUDIX_hydrolase-like_dom_sf"/>
</dbReference>
<gene>
    <name evidence="6" type="ORF">BRAFLDRAFT_125632</name>
</gene>